<feature type="domain" description="2EXR" evidence="1">
    <location>
        <begin position="4"/>
        <end position="130"/>
    </location>
</feature>
<dbReference type="PANTHER" id="PTHR35910">
    <property type="entry name" value="2EXR DOMAIN-CONTAINING PROTEIN"/>
    <property type="match status" value="1"/>
</dbReference>
<keyword evidence="3" id="KW-1185">Reference proteome</keyword>
<proteinExistence type="predicted"/>
<dbReference type="Proteomes" id="UP000091967">
    <property type="component" value="Unassembled WGS sequence"/>
</dbReference>
<evidence type="ECO:0000259" key="1">
    <source>
        <dbReference type="Pfam" id="PF20150"/>
    </source>
</evidence>
<accession>A0A1B8AWY3</accession>
<dbReference type="AlphaFoldDB" id="A0A1B8AWY3"/>
<dbReference type="InterPro" id="IPR045518">
    <property type="entry name" value="2EXR"/>
</dbReference>
<comment type="caution">
    <text evidence="2">The sequence shown here is derived from an EMBL/GenBank/DDBJ whole genome shotgun (WGS) entry which is preliminary data.</text>
</comment>
<dbReference type="EMBL" id="LYXU01000002">
    <property type="protein sequence ID" value="OBS25010.1"/>
    <property type="molecule type" value="Genomic_DNA"/>
</dbReference>
<gene>
    <name evidence="2" type="ORF">FPOA_05546</name>
</gene>
<dbReference type="Pfam" id="PF20150">
    <property type="entry name" value="2EXR"/>
    <property type="match status" value="1"/>
</dbReference>
<evidence type="ECO:0000313" key="2">
    <source>
        <dbReference type="EMBL" id="OBS25010.1"/>
    </source>
</evidence>
<organism evidence="2 3">
    <name type="scientific">Fusarium poae</name>
    <dbReference type="NCBI Taxonomy" id="36050"/>
    <lineage>
        <taxon>Eukaryota</taxon>
        <taxon>Fungi</taxon>
        <taxon>Dikarya</taxon>
        <taxon>Ascomycota</taxon>
        <taxon>Pezizomycotina</taxon>
        <taxon>Sordariomycetes</taxon>
        <taxon>Hypocreomycetidae</taxon>
        <taxon>Hypocreales</taxon>
        <taxon>Nectriaceae</taxon>
        <taxon>Fusarium</taxon>
    </lineage>
</organism>
<protein>
    <recommendedName>
        <fullName evidence="1">2EXR domain-containing protein</fullName>
    </recommendedName>
</protein>
<reference evidence="2 3" key="1">
    <citation type="submission" date="2016-06" db="EMBL/GenBank/DDBJ databases">
        <title>Living apart together: crosstalk between the core and supernumerary genomes in a fungal plant pathogen.</title>
        <authorList>
            <person name="Vanheule A."/>
            <person name="Audenaert K."/>
            <person name="Warris S."/>
            <person name="Van De Geest H."/>
            <person name="Schijlen E."/>
            <person name="Hofte M."/>
            <person name="De Saeger S."/>
            <person name="Haesaert G."/>
            <person name="Waalwijk C."/>
            <person name="Van Der Lee T."/>
        </authorList>
    </citation>
    <scope>NUCLEOTIDE SEQUENCE [LARGE SCALE GENOMIC DNA]</scope>
    <source>
        <strain evidence="2 3">2516</strain>
    </source>
</reference>
<dbReference type="PANTHER" id="PTHR35910:SF1">
    <property type="entry name" value="2EXR DOMAIN-CONTAINING PROTEIN"/>
    <property type="match status" value="1"/>
</dbReference>
<sequence>MTTFHKFVNFPPEIRLMIWEAAVRSDQPGVQIFEIRNRGSDPSNKDPTGLPVDDSYELQLVQTRAENSQDDFGASRARWWRNGNPSTCLVDHGLWIACKESRCVIARSQHEETSIFTDGGRLLAVRPHQDLFLIQIDGPLDIKLESLRQQESQLWRHPSPKPHQVAFEYDPSWTLDSPLTEPEHYLDYWLRIFKTIQRLAWQVETFGRLWIVDHSLVRQSTDACGLGGGSTQEPLASFHAEGYKLVEVEMQRGLWTAMSLVKWEYTKFEDGRRPLDTTIDFVNHIRHHLFLWDREDLMDNVKLLALERS</sequence>
<name>A0A1B8AWY3_FUSPO</name>
<evidence type="ECO:0000313" key="3">
    <source>
        <dbReference type="Proteomes" id="UP000091967"/>
    </source>
</evidence>